<dbReference type="InterPro" id="IPR016036">
    <property type="entry name" value="Malonyl_transacylase_ACP-bd"/>
</dbReference>
<comment type="caution">
    <text evidence="13">The sequence shown here is derived from an EMBL/GenBank/DDBJ whole genome shotgun (WGS) entry which is preliminary data.</text>
</comment>
<dbReference type="InterPro" id="IPR020807">
    <property type="entry name" value="PKS_DH"/>
</dbReference>
<dbReference type="PROSITE" id="PS52019">
    <property type="entry name" value="PKS_MFAS_DH"/>
    <property type="match status" value="1"/>
</dbReference>
<evidence type="ECO:0000256" key="1">
    <source>
        <dbReference type="ARBA" id="ARBA00001957"/>
    </source>
</evidence>
<feature type="domain" description="PKS/mFAS DH" evidence="12">
    <location>
        <begin position="2443"/>
        <end position="2726"/>
    </location>
</feature>
<accession>A0A6B3C5X8</accession>
<dbReference type="EMBL" id="JAAGLU010000049">
    <property type="protein sequence ID" value="NEC91814.1"/>
    <property type="molecule type" value="Genomic_DNA"/>
</dbReference>
<dbReference type="CDD" id="cd08956">
    <property type="entry name" value="KR_3_FAS_SDR_x"/>
    <property type="match status" value="1"/>
</dbReference>
<dbReference type="SMART" id="SM00829">
    <property type="entry name" value="PKS_ER"/>
    <property type="match status" value="1"/>
</dbReference>
<dbReference type="SMART" id="SM00826">
    <property type="entry name" value="PKS_DH"/>
    <property type="match status" value="1"/>
</dbReference>
<gene>
    <name evidence="13" type="ORF">G3I71_39920</name>
</gene>
<keyword evidence="5" id="KW-0808">Transferase</keyword>
<dbReference type="FunFam" id="3.90.180.10:FF:000032">
    <property type="entry name" value="Probable polyketide synthase pks1"/>
    <property type="match status" value="1"/>
</dbReference>
<evidence type="ECO:0000256" key="8">
    <source>
        <dbReference type="ARBA" id="ARBA00023315"/>
    </source>
</evidence>
<organism evidence="13">
    <name type="scientific">Streptomyces sp. SID12501</name>
    <dbReference type="NCBI Taxonomy" id="2706042"/>
    <lineage>
        <taxon>Bacteria</taxon>
        <taxon>Bacillati</taxon>
        <taxon>Actinomycetota</taxon>
        <taxon>Actinomycetes</taxon>
        <taxon>Kitasatosporales</taxon>
        <taxon>Streptomycetaceae</taxon>
        <taxon>Streptomyces</taxon>
    </lineage>
</organism>
<dbReference type="Pfam" id="PF08659">
    <property type="entry name" value="KR"/>
    <property type="match status" value="2"/>
</dbReference>
<dbReference type="PROSITE" id="PS50075">
    <property type="entry name" value="CARRIER"/>
    <property type="match status" value="2"/>
</dbReference>
<evidence type="ECO:0000256" key="6">
    <source>
        <dbReference type="ARBA" id="ARBA00023194"/>
    </source>
</evidence>
<dbReference type="RefSeq" id="WP_164322913.1">
    <property type="nucleotide sequence ID" value="NZ_JAAGLU010000049.1"/>
</dbReference>
<keyword evidence="4" id="KW-0597">Phosphoprotein</keyword>
<dbReference type="SMART" id="SM00823">
    <property type="entry name" value="PKS_PP"/>
    <property type="match status" value="2"/>
</dbReference>
<dbReference type="FunFam" id="3.40.366.10:FF:000002">
    <property type="entry name" value="Probable polyketide synthase 2"/>
    <property type="match status" value="2"/>
</dbReference>
<dbReference type="FunFam" id="3.40.47.10:FF:000019">
    <property type="entry name" value="Polyketide synthase type I"/>
    <property type="match status" value="2"/>
</dbReference>
<feature type="active site" description="Proton acceptor; for dehydratase activity" evidence="9">
    <location>
        <position position="2475"/>
    </location>
</feature>
<dbReference type="PANTHER" id="PTHR43775:SF51">
    <property type="entry name" value="INACTIVE PHENOLPHTHIOCEROL SYNTHESIS POLYKETIDE SYNTHASE TYPE I PKS1-RELATED"/>
    <property type="match status" value="1"/>
</dbReference>
<evidence type="ECO:0000256" key="7">
    <source>
        <dbReference type="ARBA" id="ARBA00023268"/>
    </source>
</evidence>
<dbReference type="InterPro" id="IPR014043">
    <property type="entry name" value="Acyl_transferase_dom"/>
</dbReference>
<dbReference type="InterPro" id="IPR014031">
    <property type="entry name" value="Ketoacyl_synth_C"/>
</dbReference>
<dbReference type="GO" id="GO:0031177">
    <property type="term" value="F:phosphopantetheine binding"/>
    <property type="evidence" value="ECO:0007669"/>
    <property type="project" value="InterPro"/>
</dbReference>
<dbReference type="InterPro" id="IPR041618">
    <property type="entry name" value="PKS_DE"/>
</dbReference>
<dbReference type="InterPro" id="IPR016039">
    <property type="entry name" value="Thiolase-like"/>
</dbReference>
<dbReference type="SUPFAM" id="SSF51735">
    <property type="entry name" value="NAD(P)-binding Rossmann-fold domains"/>
    <property type="match status" value="5"/>
</dbReference>
<dbReference type="PROSITE" id="PS00012">
    <property type="entry name" value="PHOSPHOPANTETHEINE"/>
    <property type="match status" value="1"/>
</dbReference>
<dbReference type="Gene3D" id="3.30.70.3290">
    <property type="match status" value="2"/>
</dbReference>
<dbReference type="Gene3D" id="6.10.140.1830">
    <property type="match status" value="1"/>
</dbReference>
<keyword evidence="3" id="KW-0596">Phosphopantetheine</keyword>
<dbReference type="CDD" id="cd05195">
    <property type="entry name" value="enoyl_red"/>
    <property type="match status" value="1"/>
</dbReference>
<feature type="region of interest" description="C-terminal hotdog fold" evidence="9">
    <location>
        <begin position="2585"/>
        <end position="2726"/>
    </location>
</feature>
<dbReference type="Gene3D" id="3.40.50.11460">
    <property type="match status" value="1"/>
</dbReference>
<feature type="domain" description="Ketosynthase family 3 (KS3)" evidence="11">
    <location>
        <begin position="1563"/>
        <end position="1976"/>
    </location>
</feature>
<dbReference type="Pfam" id="PF13602">
    <property type="entry name" value="ADH_zinc_N_2"/>
    <property type="match status" value="1"/>
</dbReference>
<dbReference type="GO" id="GO:0004312">
    <property type="term" value="F:fatty acid synthase activity"/>
    <property type="evidence" value="ECO:0007669"/>
    <property type="project" value="TreeGrafter"/>
</dbReference>
<dbReference type="Gene3D" id="3.40.366.10">
    <property type="entry name" value="Malonyl-Coenzyme A Acyl Carrier Protein, domain 2"/>
    <property type="match status" value="2"/>
</dbReference>
<comment type="cofactor">
    <cofactor evidence="1">
        <name>pantetheine 4'-phosphate</name>
        <dbReference type="ChEBI" id="CHEBI:47942"/>
    </cofactor>
</comment>
<dbReference type="PROSITE" id="PS52004">
    <property type="entry name" value="KS3_2"/>
    <property type="match status" value="2"/>
</dbReference>
<sequence>MAETEKLVEYLKRVTAELHETRGRLQRSEASAHEPVAIVGIGCRLPGGADSPQLLWDLVASGRDAVGEVPADRGWDVSYPGGFLSDIASFDAAFFGISPREAAAMDPQQRLLLETAWEAFERAGIDPRSPAAKRTGVFAGLVAQDYGPRLDEAADDIGGHVLTGTTASVATGRVAYTFDFEGPAVTVDTACSSSLVALHLAAGALRRGDCDLALAGGVAVLPTPGMFLSFERQGGLAADGRCKAFGAGADGTGWSEGAGLLLVERLSDARRNGHPVLAVVRGTAVNQDGASNGLTAPSGPAQERVIRAALADAGLTAAEVDAVEAHGTGTRLGDPIEAEALLAVYGQGREQPLYLGSLKSNIGHTQAAAGVAGIIRTVMAMRHGILPRTLHVAEPTHEVDWSTGAVRLLAEDQRWPRTGRPRRAGVSSFGISGTNAHVIVEAPSDDDTPGVPETAGTPLPFTTPHLLPWPLTARSEPALRAQAGTLHRHLTTTAPDTSAADVAWTLTTTRTAMEHRAVALAPDRDELLALLARAADGATPQGVVRGTAPGTTRTVLVFPGQGSQWPGMAVDLLDASPVFARRMAECEAALAPFVDWTLTDVLRAPDAADALSRVDVIQPVLWAVMVSLAELWASCGVRPDAVVGHSQGEIAAAVVAGGLSIEDGARVIALRSRALIALSGRGGMVSVAEPETAVRDRLAALTCQIDLAAVNGPASVVVAGEPDALDELMAGCEHDDVRVKRVAVDYASHSSQVTSIEQELAELLAPVRPRHAPTAFYSALTAGRLDTTGLDAGYWYRNLRHTVRFEETTRALLDDGHTLFIEVSPHPVLVHAIQDTLDSAADGETPGTPATTVLGTLRRGPGGRPERFTEALAEAYAHGATVDWSRLLAGCGARRVELPTYAFQRTRHWLDRPAPTATDDPASTALWEAVGRGDTASVADQIGVPADEALDVTVRALATWRERARDGVAADRNRYRVTWKPVPVPVLGPAPLTGDWVLVEPESTGDLGDWVADALTGHGAAHVHRIGVGPDTGRAELAALLAGHASATGIVSVLGTDTRPHPGHPTVPAGVAATLTAAQAVADTDGTAPLWCLTRGAVAAHDGFDDPNGPCPEQAQVWGLGRVVGMETPAMWGGLIDLPPRLAPADADALCAVLAAPGDEQEWALRETGPRVRRLTRAPRVGGAAWKPGGSVLITGGTGALGAHVARRLAREGARHLVLTGRRGPDAPGAAELAAELRQSGAEVTVAACDVADREALASVLAAIPAAHPLTAVVHAAGVSSLARFSALTPADLAATAAGKVDGARHLDELLRDHDLDAFVLFSSAAAVWGGARQGAYAAANAHLDALAARRRARGLPATCVSWGSWADGGMVDVKTQRVFDRIGLRAMAPRTALTALFDAVGAGEPQLTVSDMDWQAFATGFTLARRRPLLDDIPEAALPTPPAGTVPTAVSALAERLTGLTDRDRDRLLLNLVRSAAATALGHQSPDAVGTFDAFRDLGLDSVTAVDLRNRLATDTGLRLPTTLAFDHPTPAAVAAELRTRLLTGPPAAKSDPVPAAARPADDPVVVVAMACRYPGEVRSPEDLWRLVAEGRDGITGFPVDRGWRATDSVPTTEGGFLHDLADFDAAFFGISPREALAMDPQQRLLLETSWEALERAGIDPLSLRGSRTGVFVGAGNFDYGTVAITTEEGKDYALTGSVGSVASGRISYTLGLEGPAVTVDTACSSSLVALHSAARALRDGECGLALVGGAAVMATTTAYESFARQGGLAADGRCKAFADGADGTGWGEGAGVLVVERLSDARRNGHPVLAVVRGSAVNQDGASNGLTAPNGPSQQRVIRAALASAGLSPSDVDAVEAHGTGTRLGDPIEAQALLATYGQDRERPLYLGSLKSNVGHTQAAAGVGGVIKTVLALQEGVLPPTLHVDEPTGEVDWSAGSVELLTEAREWPETGRPRRAGVSAFGISGTNAHVILEQAPRDRQDAPLADAERALPAVPLLLSGRGPAALRAQAGRLRDFLDSVKKAPALQDIGLTLAAHRAALDHRAAVVVTDEETLRGALDALAAGRQHPGIVTGLATQGDLAVVFSGQGSQRVGMGRELYEAFPVFAAAFDEVCAAFDGLLPGPLKESVFDGPADRMEGTGLAQPALFAVEVALFRLLESWGVRADVLLGHSLGELVAAHVAGVWSLADACRVVAARGRLMQALPSGGAMWAVEASEDETEIGHLPEVSVAAVNGPSSLVLSGGEPAVRVVADRFAAEGRRVKRLAVSHAFHSSLMEPMLAEFAEVLEQVEFVEPVVPVVSNVTGEVAGEELCSPEYWVRHVRATVRFADSVRTLRAQGVGTVLELGPEGSLVPMVEATEPDLVGVPVLRRDRAEAGALLSALAQAHVRGVQVDWSAVFAGTGARCVGLPTYAFQRRRYWPATAGAPAADTLAAVGLRAAGHPLLDTWLVAASGGEAIATGRLASATHPWLADHTVLGTVLLPGTAFVDLACWAGQRLGCPELAELTLYTPLAIGGDVASDLQLVVGAPDGAGRRTVAVYSRPATDGSADDDPEWTRHAEGALAPAPDRQADAVPLVPWPPAAAGTRVPLDGFYPGLIEAGFDYGPSFQGLRSVLRSEETPEVLFAEVELPEEERTSAGAYTVHPALLDAALHALGVDLPAGTPARLPFTWTGVQVHASGADALRVRLSRSADGTVALTAVDVEGGPVVTVDGLVLREVTPDRLPGATAPDRDALFRIEWTALQPAGETGETAHAEPVLLSLDVDGHPDLVRLDGDPDAVTVCCPPGDVADVTDFVLRVLQAWLADERYADTPLVVVTRGAAAVRAPGLLTGVRRDVGDPHEALAHAAVAGLVRAAQAEHPGRFVLVDTDGELPSPATVLAYGEPDLAVRAGRFHGRRLVRATDGPPLEVPVGPWRLDATRRGSISDLALVNDRPGERELAPGEVRIAVRAAGVNFRDTLIALDMYPGQAELGIEGAGVVLEAGPGATRFAPGDRVMGLLDGAFSPTAVTDHRLLAPVPDDWTFAAAAAAPVACLTAWYGLRDLGGVEPGRRVLVHAGAGGVGSAAVQLARHLGAEVFATASTAKQPALHAAGLDAAHVADSRDTGFRERFLSSTGGRGMDVVLNSLAGEFADASLELLPRGGQFVEIGKTDVRDPDRVAADHPGVYYRAFDLGDAGPDRIQEMLGELTELFAAGVLVPPPVTTWDIRRAPEAFRAVAQARLVGKAVLVLNPPPAHDDTVLVTGGTGTLGARVARHLAGRHGVRRLVLTSRSGTDAPGVPELLADLAAAGATAQVAACDIGDRAAVSALLDRLAADGHRLTGIVHCAGTVDDGVLTSLTPDRLDPVLHAKAHGARHLHELTRGLDLHHFVLFSSASATFGAAGQANYCAANAYLDALAERRTADGLPAVSIAWGLWEENSGMTAALGERDRERLRRTGTAPLPTARALALFDTALTIPTATVTAAPLDPAALRARYRDQPVPVLLRELAGPVPRRAAAAVRQLPEPGADFTARLAALPEEERHTYVLGLVLDRTAQVLGHADAAEVDPDQAFKDQGFDSLTAVELRNQLRVATGLAAQATLIFDHPSPVALAEHLLRQAVPAGPGPEELLRRDLDRLETAAEALLPDHPAHAEVADRLRRILHRLDASTTSAATDPADDVALSAASADEVLAYIDSQFGDLT</sequence>
<dbReference type="InterPro" id="IPR016035">
    <property type="entry name" value="Acyl_Trfase/lysoPLipase"/>
</dbReference>
<dbReference type="InterPro" id="IPR049551">
    <property type="entry name" value="PKS_DH_C"/>
</dbReference>
<feature type="domain" description="Ketosynthase family 3 (KS3)" evidence="11">
    <location>
        <begin position="33"/>
        <end position="442"/>
    </location>
</feature>
<dbReference type="Pfam" id="PF00550">
    <property type="entry name" value="PP-binding"/>
    <property type="match status" value="2"/>
</dbReference>
<proteinExistence type="predicted"/>
<dbReference type="FunFam" id="1.10.1200.10:FF:000007">
    <property type="entry name" value="Probable polyketide synthase pks17"/>
    <property type="match status" value="2"/>
</dbReference>
<dbReference type="Pfam" id="PF21089">
    <property type="entry name" value="PKS_DH_N"/>
    <property type="match status" value="1"/>
</dbReference>
<keyword evidence="8" id="KW-0012">Acyltransferase</keyword>
<dbReference type="Pfam" id="PF00698">
    <property type="entry name" value="Acyl_transf_1"/>
    <property type="match status" value="2"/>
</dbReference>
<dbReference type="InterPro" id="IPR011032">
    <property type="entry name" value="GroES-like_sf"/>
</dbReference>
<dbReference type="InterPro" id="IPR036736">
    <property type="entry name" value="ACP-like_sf"/>
</dbReference>
<feature type="active site" description="Proton donor; for dehydratase activity" evidence="9">
    <location>
        <position position="2650"/>
    </location>
</feature>
<dbReference type="InterPro" id="IPR057326">
    <property type="entry name" value="KR_dom"/>
</dbReference>
<dbReference type="InterPro" id="IPR013968">
    <property type="entry name" value="PKS_KR"/>
</dbReference>
<dbReference type="SUPFAM" id="SSF47336">
    <property type="entry name" value="ACP-like"/>
    <property type="match status" value="2"/>
</dbReference>
<dbReference type="InterPro" id="IPR013154">
    <property type="entry name" value="ADH-like_N"/>
</dbReference>
<dbReference type="GO" id="GO:0033068">
    <property type="term" value="P:macrolide biosynthetic process"/>
    <property type="evidence" value="ECO:0007669"/>
    <property type="project" value="UniProtKB-ARBA"/>
</dbReference>
<dbReference type="Pfam" id="PF08240">
    <property type="entry name" value="ADH_N"/>
    <property type="match status" value="1"/>
</dbReference>
<dbReference type="SMART" id="SM01294">
    <property type="entry name" value="PKS_PP_betabranch"/>
    <property type="match status" value="1"/>
</dbReference>
<dbReference type="InterPro" id="IPR020843">
    <property type="entry name" value="ER"/>
</dbReference>
<dbReference type="InterPro" id="IPR049552">
    <property type="entry name" value="PKS_DH_N"/>
</dbReference>
<dbReference type="Pfam" id="PF08990">
    <property type="entry name" value="Docking"/>
    <property type="match status" value="1"/>
</dbReference>
<dbReference type="CDD" id="cd08952">
    <property type="entry name" value="KR_1_SDR_x"/>
    <property type="match status" value="1"/>
</dbReference>
<keyword evidence="6" id="KW-0045">Antibiotic biosynthesis</keyword>
<dbReference type="SUPFAM" id="SSF55048">
    <property type="entry name" value="Probable ACP-binding domain of malonyl-CoA ACP transacylase"/>
    <property type="match status" value="2"/>
</dbReference>
<dbReference type="Pfam" id="PF16197">
    <property type="entry name" value="KAsynt_C_assoc"/>
    <property type="match status" value="2"/>
</dbReference>
<feature type="region of interest" description="N-terminal hotdog fold" evidence="9">
    <location>
        <begin position="2443"/>
        <end position="2571"/>
    </location>
</feature>
<dbReference type="Gene3D" id="3.40.50.720">
    <property type="entry name" value="NAD(P)-binding Rossmann-like Domain"/>
    <property type="match status" value="2"/>
</dbReference>
<dbReference type="InterPro" id="IPR001227">
    <property type="entry name" value="Ac_transferase_dom_sf"/>
</dbReference>
<dbReference type="NCBIfam" id="NF045894">
    <property type="entry name" value="PKS_plus_SDR"/>
    <property type="match status" value="1"/>
</dbReference>
<evidence type="ECO:0000256" key="9">
    <source>
        <dbReference type="PROSITE-ProRule" id="PRU01363"/>
    </source>
</evidence>
<dbReference type="InterPro" id="IPR050091">
    <property type="entry name" value="PKS_NRPS_Biosynth_Enz"/>
</dbReference>
<evidence type="ECO:0000313" key="13">
    <source>
        <dbReference type="EMBL" id="NEC91814.1"/>
    </source>
</evidence>
<dbReference type="InterPro" id="IPR042104">
    <property type="entry name" value="PKS_dehydratase_sf"/>
</dbReference>
<feature type="domain" description="Carrier" evidence="10">
    <location>
        <begin position="3522"/>
        <end position="3600"/>
    </location>
</feature>
<keyword evidence="7" id="KW-0511">Multifunctional enzyme</keyword>
<dbReference type="InterPro" id="IPR036291">
    <property type="entry name" value="NAD(P)-bd_dom_sf"/>
</dbReference>
<dbReference type="InterPro" id="IPR018201">
    <property type="entry name" value="Ketoacyl_synth_AS"/>
</dbReference>
<dbReference type="SMART" id="SM00827">
    <property type="entry name" value="PKS_AT"/>
    <property type="match status" value="2"/>
</dbReference>
<comment type="pathway">
    <text evidence="2">Antibiotic biosynthesis.</text>
</comment>
<dbReference type="Pfam" id="PF00109">
    <property type="entry name" value="ketoacyl-synt"/>
    <property type="match status" value="2"/>
</dbReference>
<feature type="domain" description="Carrier" evidence="10">
    <location>
        <begin position="1468"/>
        <end position="1543"/>
    </location>
</feature>
<evidence type="ECO:0000259" key="10">
    <source>
        <dbReference type="PROSITE" id="PS50075"/>
    </source>
</evidence>
<dbReference type="Gene3D" id="3.90.180.10">
    <property type="entry name" value="Medium-chain alcohol dehydrogenases, catalytic domain"/>
    <property type="match status" value="1"/>
</dbReference>
<dbReference type="FunFam" id="3.40.50.720:FF:000209">
    <property type="entry name" value="Polyketide synthase Pks12"/>
    <property type="match status" value="1"/>
</dbReference>
<dbReference type="Gene3D" id="1.10.1200.10">
    <property type="entry name" value="ACP-like"/>
    <property type="match status" value="2"/>
</dbReference>
<dbReference type="GO" id="GO:0006633">
    <property type="term" value="P:fatty acid biosynthetic process"/>
    <property type="evidence" value="ECO:0007669"/>
    <property type="project" value="InterPro"/>
</dbReference>
<evidence type="ECO:0000256" key="2">
    <source>
        <dbReference type="ARBA" id="ARBA00004792"/>
    </source>
</evidence>
<dbReference type="CDD" id="cd00833">
    <property type="entry name" value="PKS"/>
    <property type="match status" value="2"/>
</dbReference>
<dbReference type="InterPro" id="IPR049900">
    <property type="entry name" value="PKS_mFAS_DH"/>
</dbReference>
<dbReference type="SUPFAM" id="SSF53901">
    <property type="entry name" value="Thiolase-like"/>
    <property type="match status" value="2"/>
</dbReference>
<dbReference type="InterPro" id="IPR020806">
    <property type="entry name" value="PKS_PP-bd"/>
</dbReference>
<dbReference type="InterPro" id="IPR006162">
    <property type="entry name" value="Ppantetheine_attach_site"/>
</dbReference>
<dbReference type="PANTHER" id="PTHR43775">
    <property type="entry name" value="FATTY ACID SYNTHASE"/>
    <property type="match status" value="1"/>
</dbReference>
<dbReference type="PROSITE" id="PS00606">
    <property type="entry name" value="KS3_1"/>
    <property type="match status" value="2"/>
</dbReference>
<dbReference type="SUPFAM" id="SSF50129">
    <property type="entry name" value="GroES-like"/>
    <property type="match status" value="1"/>
</dbReference>
<dbReference type="Pfam" id="PF02801">
    <property type="entry name" value="Ketoacyl-synt_C"/>
    <property type="match status" value="2"/>
</dbReference>
<dbReference type="InterPro" id="IPR015083">
    <property type="entry name" value="NorB/c/GfsB-D-like_docking"/>
</dbReference>
<reference evidence="13" key="1">
    <citation type="submission" date="2020-01" db="EMBL/GenBank/DDBJ databases">
        <title>Insect and environment-associated Actinomycetes.</title>
        <authorList>
            <person name="Currrie C."/>
            <person name="Chevrette M."/>
            <person name="Carlson C."/>
            <person name="Stubbendieck R."/>
            <person name="Wendt-Pienkowski E."/>
        </authorList>
    </citation>
    <scope>NUCLEOTIDE SEQUENCE</scope>
    <source>
        <strain evidence="13">SID12501</strain>
    </source>
</reference>
<evidence type="ECO:0000259" key="12">
    <source>
        <dbReference type="PROSITE" id="PS52019"/>
    </source>
</evidence>
<dbReference type="SMART" id="SM00822">
    <property type="entry name" value="PKS_KR"/>
    <property type="match status" value="2"/>
</dbReference>
<dbReference type="SUPFAM" id="SSF52151">
    <property type="entry name" value="FabD/lysophospholipase-like"/>
    <property type="match status" value="2"/>
</dbReference>
<dbReference type="Gene3D" id="3.10.129.110">
    <property type="entry name" value="Polyketide synthase dehydratase"/>
    <property type="match status" value="1"/>
</dbReference>
<evidence type="ECO:0000259" key="11">
    <source>
        <dbReference type="PROSITE" id="PS52004"/>
    </source>
</evidence>
<dbReference type="InterPro" id="IPR009081">
    <property type="entry name" value="PP-bd_ACP"/>
</dbReference>
<dbReference type="Pfam" id="PF18369">
    <property type="entry name" value="PKS_DE"/>
    <property type="match status" value="1"/>
</dbReference>
<evidence type="ECO:0000256" key="4">
    <source>
        <dbReference type="ARBA" id="ARBA00022553"/>
    </source>
</evidence>
<evidence type="ECO:0000256" key="3">
    <source>
        <dbReference type="ARBA" id="ARBA00022450"/>
    </source>
</evidence>
<dbReference type="SMART" id="SM00825">
    <property type="entry name" value="PKS_KS"/>
    <property type="match status" value="2"/>
</dbReference>
<dbReference type="Pfam" id="PF14765">
    <property type="entry name" value="PS-DH"/>
    <property type="match status" value="1"/>
</dbReference>
<dbReference type="GO" id="GO:0004315">
    <property type="term" value="F:3-oxoacyl-[acyl-carrier-protein] synthase activity"/>
    <property type="evidence" value="ECO:0007669"/>
    <property type="project" value="InterPro"/>
</dbReference>
<dbReference type="InterPro" id="IPR020841">
    <property type="entry name" value="PKS_Beta-ketoAc_synthase_dom"/>
</dbReference>
<dbReference type="InterPro" id="IPR014030">
    <property type="entry name" value="Ketoacyl_synth_N"/>
</dbReference>
<dbReference type="InterPro" id="IPR032821">
    <property type="entry name" value="PKS_assoc"/>
</dbReference>
<evidence type="ECO:0000256" key="5">
    <source>
        <dbReference type="ARBA" id="ARBA00022679"/>
    </source>
</evidence>
<dbReference type="Gene3D" id="3.40.47.10">
    <property type="match status" value="2"/>
</dbReference>
<dbReference type="GO" id="GO:0016491">
    <property type="term" value="F:oxidoreductase activity"/>
    <property type="evidence" value="ECO:0007669"/>
    <property type="project" value="InterPro"/>
</dbReference>
<name>A0A6B3C5X8_9ACTN</name>
<protein>
    <submittedName>
        <fullName evidence="13">SDR family NAD(P)-dependent oxidoreductase</fullName>
    </submittedName>
</protein>